<dbReference type="CDD" id="cd02440">
    <property type="entry name" value="AdoMet_MTases"/>
    <property type="match status" value="1"/>
</dbReference>
<dbReference type="Gene3D" id="3.40.50.150">
    <property type="entry name" value="Vaccinia Virus protein VP39"/>
    <property type="match status" value="1"/>
</dbReference>
<organism evidence="6">
    <name type="scientific">Streptantibioticus silvisoli</name>
    <dbReference type="NCBI Taxonomy" id="2705255"/>
    <lineage>
        <taxon>Bacteria</taxon>
        <taxon>Bacillati</taxon>
        <taxon>Actinomycetota</taxon>
        <taxon>Actinomycetes</taxon>
        <taxon>Kitasatosporales</taxon>
        <taxon>Streptomycetaceae</taxon>
        <taxon>Streptantibioticus</taxon>
    </lineage>
</organism>
<evidence type="ECO:0000256" key="1">
    <source>
        <dbReference type="ARBA" id="ARBA00008361"/>
    </source>
</evidence>
<dbReference type="InterPro" id="IPR013216">
    <property type="entry name" value="Methyltransf_11"/>
</dbReference>
<dbReference type="EMBL" id="JABXJJ020000010">
    <property type="protein sequence ID" value="MDI5969542.1"/>
    <property type="molecule type" value="Genomic_DNA"/>
</dbReference>
<dbReference type="EMBL" id="JAAGKO020000016">
    <property type="protein sequence ID" value="MDI5963702.1"/>
    <property type="molecule type" value="Genomic_DNA"/>
</dbReference>
<protein>
    <submittedName>
        <fullName evidence="6">Class I SAM-dependent methyltransferase</fullName>
    </submittedName>
</protein>
<keyword evidence="2 6" id="KW-0489">Methyltransferase</keyword>
<proteinExistence type="inferred from homology"/>
<evidence type="ECO:0000259" key="4">
    <source>
        <dbReference type="Pfam" id="PF08241"/>
    </source>
</evidence>
<dbReference type="GO" id="GO:0000179">
    <property type="term" value="F:rRNA (adenine-N6,N6-)-dimethyltransferase activity"/>
    <property type="evidence" value="ECO:0007669"/>
    <property type="project" value="InterPro"/>
</dbReference>
<evidence type="ECO:0000256" key="3">
    <source>
        <dbReference type="ARBA" id="ARBA00022679"/>
    </source>
</evidence>
<dbReference type="InterPro" id="IPR051052">
    <property type="entry name" value="Diverse_substrate_MTase"/>
</dbReference>
<keyword evidence="7" id="KW-1185">Reference proteome</keyword>
<dbReference type="InterPro" id="IPR029063">
    <property type="entry name" value="SAM-dependent_MTases_sf"/>
</dbReference>
<dbReference type="SUPFAM" id="SSF53335">
    <property type="entry name" value="S-adenosyl-L-methionine-dependent methyltransferases"/>
    <property type="match status" value="1"/>
</dbReference>
<name>A0AA90H3F3_9ACTN</name>
<evidence type="ECO:0000313" key="5">
    <source>
        <dbReference type="EMBL" id="MDI5963702.1"/>
    </source>
</evidence>
<feature type="domain" description="Methyltransferase type 11" evidence="4">
    <location>
        <begin position="42"/>
        <end position="132"/>
    </location>
</feature>
<dbReference type="AlphaFoldDB" id="A0AA90H3F3"/>
<keyword evidence="3" id="KW-0808">Transferase</keyword>
<dbReference type="PANTHER" id="PTHR44942:SF4">
    <property type="entry name" value="METHYLTRANSFERASE TYPE 11 DOMAIN-CONTAINING PROTEIN"/>
    <property type="match status" value="1"/>
</dbReference>
<dbReference type="PROSITE" id="PS01131">
    <property type="entry name" value="RRNA_A_DIMETH"/>
    <property type="match status" value="1"/>
</dbReference>
<evidence type="ECO:0000313" key="6">
    <source>
        <dbReference type="EMBL" id="MDI5969542.1"/>
    </source>
</evidence>
<dbReference type="Proteomes" id="UP001156398">
    <property type="component" value="Unassembled WGS sequence"/>
</dbReference>
<accession>A0AA90H3F3</accession>
<dbReference type="PANTHER" id="PTHR44942">
    <property type="entry name" value="METHYLTRANSF_11 DOMAIN-CONTAINING PROTEIN"/>
    <property type="match status" value="1"/>
</dbReference>
<dbReference type="InterPro" id="IPR020596">
    <property type="entry name" value="rRNA_Ade_Mease_Trfase_CS"/>
</dbReference>
<gene>
    <name evidence="5" type="ORF">POF43_013430</name>
    <name evidence="6" type="ORF">POF50_009360</name>
</gene>
<reference evidence="6 7" key="1">
    <citation type="submission" date="2023-05" db="EMBL/GenBank/DDBJ databases">
        <title>Streptantibioticus silvisoli sp. nov., acidotolerant actinomycetes 1 from pine litter.</title>
        <authorList>
            <person name="Swiecimska M."/>
            <person name="Golinska P."/>
            <person name="Sangal V."/>
            <person name="Wachnowicz B."/>
            <person name="Goodfellow M."/>
        </authorList>
    </citation>
    <scope>NUCLEOTIDE SEQUENCE</scope>
    <source>
        <strain evidence="6">SL13</strain>
        <strain evidence="5 7">SL54</strain>
    </source>
</reference>
<comment type="caution">
    <text evidence="6">The sequence shown here is derived from an EMBL/GenBank/DDBJ whole genome shotgun (WGS) entry which is preliminary data.</text>
</comment>
<dbReference type="Pfam" id="PF08241">
    <property type="entry name" value="Methyltransf_11"/>
    <property type="match status" value="1"/>
</dbReference>
<comment type="similarity">
    <text evidence="1">Belongs to the methyltransferase superfamily.</text>
</comment>
<sequence length="258" mass="28443">MLNRSARAVSFGTAAEEYDRFRMGPSEQVLDWLLPPDCAAVLDLGAGTGLLTRQLAERVDDVLAVEPDARMREVLAAGCPRATVLEGTAENIPLPGARVGAVTVSAAWHWMDPVRALPEIARVLQPGGTLAILWTRRDRRVPWVDALDSFVRDLVGAGDEVERQIRRMGTERWLPDGVPFTEPESRVLTWTAPLTVDALVGMFATYSGFIAQPEERKRELAGLIDAQVHRTADIADGTVRMPMACHTWRLRLTEAAPR</sequence>
<evidence type="ECO:0000256" key="2">
    <source>
        <dbReference type="ARBA" id="ARBA00022603"/>
    </source>
</evidence>
<evidence type="ECO:0000313" key="7">
    <source>
        <dbReference type="Proteomes" id="UP001156398"/>
    </source>
</evidence>
<dbReference type="RefSeq" id="WP_271314889.1">
    <property type="nucleotide sequence ID" value="NZ_JAAGKO020000016.1"/>
</dbReference>